<gene>
    <name evidence="3" type="ORF">H7C18_10650</name>
</gene>
<dbReference type="InterPro" id="IPR008928">
    <property type="entry name" value="6-hairpin_glycosidase_sf"/>
</dbReference>
<evidence type="ECO:0000259" key="2">
    <source>
        <dbReference type="Pfam" id="PF20736"/>
    </source>
</evidence>
<proteinExistence type="predicted"/>
<keyword evidence="3" id="KW-0378">Hydrolase</keyword>
<dbReference type="PANTHER" id="PTHR31151:SF0">
    <property type="entry name" value="PROLINE-TRNA LIGASE (DUF1680)"/>
    <property type="match status" value="1"/>
</dbReference>
<protein>
    <submittedName>
        <fullName evidence="3">Glycoside hydrolase family 127 protein</fullName>
    </submittedName>
</protein>
<dbReference type="SUPFAM" id="SSF48208">
    <property type="entry name" value="Six-hairpin glycosidases"/>
    <property type="match status" value="1"/>
</dbReference>
<sequence>MEELKGKNVLVRDGEIKRREAANRAYLMKLNSDHLLFNYRLEAGRYSGRGIPEDAHGGWESPVCQLRGHFLGHWLSAAALHYEESGDPELKAKAEVIIDELAECQMDNGGQWAGPIPEKYLHWIADGKGIWAPQYNLHKLFMGLVDAYRFLGNRKALEIADSFTDWFADWSSRFSREKFDDILDVETGGMLEVWADLLQITGKEKYRTLLERYYRSRLFRPLLEGKDPLTNMHANTTIPEVLGCARAFEVTGEERWMDIVKAYWNCAVTERGYLATGGQTAGEVWMPKQKMKARLGDKNQEHCTVYNMIRLAEFLFRHSGDPAYAQYIEYNLYNGIMAQAYYQEYPLTGSKRDDPKTGLLTYFLPMKAGLRKDWSSETDSFFCCHGTMVQANAAWNRGIYYLDGDGIYVCQYFDSDMTADIGGQEVRIVQRQDRMSGSLMNSSNTAGVQEINEMTAKHENMPSYRKYDFVVHVSEPLAFTLRCRIPEWIASEASIYVNGVLQERTADSARFHALRRTWKDGDRVSFILPIGIRFVPLPDDENLGAFRYGPEVLAGIGESERILYADNDDIASEVEMENEREWGSWRYFFKTANQDPAIQMRRIRDIGYEPFQIYFKVKKVRNSSSHGSTFSL</sequence>
<comment type="caution">
    <text evidence="3">The sequence shown here is derived from an EMBL/GenBank/DDBJ whole genome shotgun (WGS) entry which is preliminary data.</text>
</comment>
<dbReference type="PANTHER" id="PTHR31151">
    <property type="entry name" value="PROLINE-TRNA LIGASE (DUF1680)"/>
    <property type="match status" value="1"/>
</dbReference>
<dbReference type="Pfam" id="PF20736">
    <property type="entry name" value="Glyco_hydro127M"/>
    <property type="match status" value="1"/>
</dbReference>
<organism evidence="3 4">
    <name type="scientific">Cohnella zeiphila</name>
    <dbReference type="NCBI Taxonomy" id="2761120"/>
    <lineage>
        <taxon>Bacteria</taxon>
        <taxon>Bacillati</taxon>
        <taxon>Bacillota</taxon>
        <taxon>Bacilli</taxon>
        <taxon>Bacillales</taxon>
        <taxon>Paenibacillaceae</taxon>
        <taxon>Cohnella</taxon>
    </lineage>
</organism>
<dbReference type="RefSeq" id="WP_185129035.1">
    <property type="nucleotide sequence ID" value="NZ_JACJVO010000011.1"/>
</dbReference>
<dbReference type="EMBL" id="JACJVO010000011">
    <property type="protein sequence ID" value="MBB6731364.1"/>
    <property type="molecule type" value="Genomic_DNA"/>
</dbReference>
<dbReference type="AlphaFoldDB" id="A0A7X0VUU8"/>
<keyword evidence="4" id="KW-1185">Reference proteome</keyword>
<dbReference type="InterPro" id="IPR012878">
    <property type="entry name" value="Beta-AFase-like_GH127_cat"/>
</dbReference>
<dbReference type="GO" id="GO:0005975">
    <property type="term" value="P:carbohydrate metabolic process"/>
    <property type="evidence" value="ECO:0007669"/>
    <property type="project" value="InterPro"/>
</dbReference>
<evidence type="ECO:0000313" key="3">
    <source>
        <dbReference type="EMBL" id="MBB6731364.1"/>
    </source>
</evidence>
<dbReference type="Proteomes" id="UP000564644">
    <property type="component" value="Unassembled WGS sequence"/>
</dbReference>
<reference evidence="3 4" key="1">
    <citation type="submission" date="2020-08" db="EMBL/GenBank/DDBJ databases">
        <title>Cohnella phylogeny.</title>
        <authorList>
            <person name="Dunlap C."/>
        </authorList>
    </citation>
    <scope>NUCLEOTIDE SEQUENCE [LARGE SCALE GENOMIC DNA]</scope>
    <source>
        <strain evidence="3 4">CBP 2801</strain>
    </source>
</reference>
<feature type="domain" description="Non-reducing end beta-L-arabinofuranosidase-like GH127 middle" evidence="2">
    <location>
        <begin position="456"/>
        <end position="530"/>
    </location>
</feature>
<feature type="domain" description="Non-reducing end beta-L-arabinofuranosidase-like GH127 catalytic" evidence="1">
    <location>
        <begin position="8"/>
        <end position="393"/>
    </location>
</feature>
<dbReference type="Pfam" id="PF07944">
    <property type="entry name" value="Beta-AFase-like_GH127_cat"/>
    <property type="match status" value="1"/>
</dbReference>
<dbReference type="GO" id="GO:0016787">
    <property type="term" value="F:hydrolase activity"/>
    <property type="evidence" value="ECO:0007669"/>
    <property type="project" value="UniProtKB-KW"/>
</dbReference>
<accession>A0A7X0VUU8</accession>
<evidence type="ECO:0000259" key="1">
    <source>
        <dbReference type="Pfam" id="PF07944"/>
    </source>
</evidence>
<dbReference type="InterPro" id="IPR049046">
    <property type="entry name" value="Beta-AFase-like_GH127_middle"/>
</dbReference>
<evidence type="ECO:0000313" key="4">
    <source>
        <dbReference type="Proteomes" id="UP000564644"/>
    </source>
</evidence>
<name>A0A7X0VUU8_9BACL</name>